<feature type="chain" id="PRO_5002261378" evidence="1">
    <location>
        <begin position="21"/>
        <end position="103"/>
    </location>
</feature>
<dbReference type="EMBL" id="CM001745">
    <property type="protein sequence ID" value="KJB35193.1"/>
    <property type="molecule type" value="Genomic_DNA"/>
</dbReference>
<dbReference type="Gramene" id="KJB35193">
    <property type="protein sequence ID" value="KJB35193"/>
    <property type="gene ID" value="B456_006G103800"/>
</dbReference>
<feature type="signal peptide" evidence="1">
    <location>
        <begin position="1"/>
        <end position="20"/>
    </location>
</feature>
<name>A0A0D2Q746_GOSRA</name>
<keyword evidence="1" id="KW-0732">Signal</keyword>
<evidence type="ECO:0000313" key="2">
    <source>
        <dbReference type="EMBL" id="KJB35193.1"/>
    </source>
</evidence>
<protein>
    <submittedName>
        <fullName evidence="2">Uncharacterized protein</fullName>
    </submittedName>
</protein>
<organism evidence="2 3">
    <name type="scientific">Gossypium raimondii</name>
    <name type="common">Peruvian cotton</name>
    <name type="synonym">Gossypium klotzschianum subsp. raimondii</name>
    <dbReference type="NCBI Taxonomy" id="29730"/>
    <lineage>
        <taxon>Eukaryota</taxon>
        <taxon>Viridiplantae</taxon>
        <taxon>Streptophyta</taxon>
        <taxon>Embryophyta</taxon>
        <taxon>Tracheophyta</taxon>
        <taxon>Spermatophyta</taxon>
        <taxon>Magnoliopsida</taxon>
        <taxon>eudicotyledons</taxon>
        <taxon>Gunneridae</taxon>
        <taxon>Pentapetalae</taxon>
        <taxon>rosids</taxon>
        <taxon>malvids</taxon>
        <taxon>Malvales</taxon>
        <taxon>Malvaceae</taxon>
        <taxon>Malvoideae</taxon>
        <taxon>Gossypium</taxon>
    </lineage>
</organism>
<dbReference type="AlphaFoldDB" id="A0A0D2Q746"/>
<accession>A0A0D2Q746</accession>
<proteinExistence type="predicted"/>
<keyword evidence="3" id="KW-1185">Reference proteome</keyword>
<dbReference type="Proteomes" id="UP000032304">
    <property type="component" value="Chromosome 6"/>
</dbReference>
<sequence>MCYPFLFFFHKAILNLGAFSIFPLDSTKGTAVPLLPSVNLDLKFHYARQEILQSGVALPPLHFQQEQRPRKKTWQKGQTRDMLERADLNSQIFLIIKTTLSFI</sequence>
<dbReference type="OMA" id="KFHYARQ"/>
<evidence type="ECO:0000256" key="1">
    <source>
        <dbReference type="SAM" id="SignalP"/>
    </source>
</evidence>
<gene>
    <name evidence="2" type="ORF">B456_006G103800</name>
</gene>
<reference evidence="2 3" key="1">
    <citation type="journal article" date="2012" name="Nature">
        <title>Repeated polyploidization of Gossypium genomes and the evolution of spinnable cotton fibres.</title>
        <authorList>
            <person name="Paterson A.H."/>
            <person name="Wendel J.F."/>
            <person name="Gundlach H."/>
            <person name="Guo H."/>
            <person name="Jenkins J."/>
            <person name="Jin D."/>
            <person name="Llewellyn D."/>
            <person name="Showmaker K.C."/>
            <person name="Shu S."/>
            <person name="Udall J."/>
            <person name="Yoo M.J."/>
            <person name="Byers R."/>
            <person name="Chen W."/>
            <person name="Doron-Faigenboim A."/>
            <person name="Duke M.V."/>
            <person name="Gong L."/>
            <person name="Grimwood J."/>
            <person name="Grover C."/>
            <person name="Grupp K."/>
            <person name="Hu G."/>
            <person name="Lee T.H."/>
            <person name="Li J."/>
            <person name="Lin L."/>
            <person name="Liu T."/>
            <person name="Marler B.S."/>
            <person name="Page J.T."/>
            <person name="Roberts A.W."/>
            <person name="Romanel E."/>
            <person name="Sanders W.S."/>
            <person name="Szadkowski E."/>
            <person name="Tan X."/>
            <person name="Tang H."/>
            <person name="Xu C."/>
            <person name="Wang J."/>
            <person name="Wang Z."/>
            <person name="Zhang D."/>
            <person name="Zhang L."/>
            <person name="Ashrafi H."/>
            <person name="Bedon F."/>
            <person name="Bowers J.E."/>
            <person name="Brubaker C.L."/>
            <person name="Chee P.W."/>
            <person name="Das S."/>
            <person name="Gingle A.R."/>
            <person name="Haigler C.H."/>
            <person name="Harker D."/>
            <person name="Hoffmann L.V."/>
            <person name="Hovav R."/>
            <person name="Jones D.C."/>
            <person name="Lemke C."/>
            <person name="Mansoor S."/>
            <person name="ur Rahman M."/>
            <person name="Rainville L.N."/>
            <person name="Rambani A."/>
            <person name="Reddy U.K."/>
            <person name="Rong J.K."/>
            <person name="Saranga Y."/>
            <person name="Scheffler B.E."/>
            <person name="Scheffler J.A."/>
            <person name="Stelly D.M."/>
            <person name="Triplett B.A."/>
            <person name="Van Deynze A."/>
            <person name="Vaslin M.F."/>
            <person name="Waghmare V.N."/>
            <person name="Walford S.A."/>
            <person name="Wright R.J."/>
            <person name="Zaki E.A."/>
            <person name="Zhang T."/>
            <person name="Dennis E.S."/>
            <person name="Mayer K.F."/>
            <person name="Peterson D.G."/>
            <person name="Rokhsar D.S."/>
            <person name="Wang X."/>
            <person name="Schmutz J."/>
        </authorList>
    </citation>
    <scope>NUCLEOTIDE SEQUENCE [LARGE SCALE GENOMIC DNA]</scope>
</reference>
<evidence type="ECO:0000313" key="3">
    <source>
        <dbReference type="Proteomes" id="UP000032304"/>
    </source>
</evidence>